<dbReference type="InterPro" id="IPR002347">
    <property type="entry name" value="SDR_fam"/>
</dbReference>
<dbReference type="SUPFAM" id="SSF51735">
    <property type="entry name" value="NAD(P)-binding Rossmann-fold domains"/>
    <property type="match status" value="1"/>
</dbReference>
<dbReference type="GO" id="GO:0016491">
    <property type="term" value="F:oxidoreductase activity"/>
    <property type="evidence" value="ECO:0007669"/>
    <property type="project" value="UniProtKB-KW"/>
</dbReference>
<dbReference type="Proteomes" id="UP000577891">
    <property type="component" value="Unassembled WGS sequence"/>
</dbReference>
<feature type="region of interest" description="Disordered" evidence="3">
    <location>
        <begin position="184"/>
        <end position="214"/>
    </location>
</feature>
<evidence type="ECO:0000256" key="3">
    <source>
        <dbReference type="SAM" id="MobiDB-lite"/>
    </source>
</evidence>
<dbReference type="EMBL" id="JABEQE010000004">
    <property type="protein sequence ID" value="MBB2171805.1"/>
    <property type="molecule type" value="Genomic_DNA"/>
</dbReference>
<proteinExistence type="inferred from homology"/>
<dbReference type="PANTHER" id="PTHR44196:SF1">
    <property type="entry name" value="DEHYDROGENASE_REDUCTASE SDR FAMILY MEMBER 7B"/>
    <property type="match status" value="1"/>
</dbReference>
<comment type="caution">
    <text evidence="4">The sequence shown here is derived from an EMBL/GenBank/DDBJ whole genome shotgun (WGS) entry which is preliminary data.</text>
</comment>
<feature type="compositionally biased region" description="Basic and acidic residues" evidence="3">
    <location>
        <begin position="195"/>
        <end position="208"/>
    </location>
</feature>
<dbReference type="NCBIfam" id="NF006073">
    <property type="entry name" value="PRK08219.1"/>
    <property type="match status" value="1"/>
</dbReference>
<dbReference type="InterPro" id="IPR020904">
    <property type="entry name" value="Sc_DH/Rdtase_CS"/>
</dbReference>
<gene>
    <name evidence="4" type="ORF">HLH35_06665</name>
</gene>
<dbReference type="Gene3D" id="3.40.50.720">
    <property type="entry name" value="NAD(P)-binding Rossmann-like Domain"/>
    <property type="match status" value="1"/>
</dbReference>
<evidence type="ECO:0000313" key="4">
    <source>
        <dbReference type="EMBL" id="MBB2171805.1"/>
    </source>
</evidence>
<evidence type="ECO:0000256" key="1">
    <source>
        <dbReference type="ARBA" id="ARBA00006484"/>
    </source>
</evidence>
<comment type="similarity">
    <text evidence="1">Belongs to the short-chain dehydrogenases/reductases (SDR) family.</text>
</comment>
<dbReference type="Pfam" id="PF00106">
    <property type="entry name" value="adh_short"/>
    <property type="match status" value="1"/>
</dbReference>
<protein>
    <submittedName>
        <fullName evidence="4">SDR family oxidoreductase</fullName>
    </submittedName>
</protein>
<evidence type="ECO:0000313" key="5">
    <source>
        <dbReference type="Proteomes" id="UP000577891"/>
    </source>
</evidence>
<dbReference type="PROSITE" id="PS00061">
    <property type="entry name" value="ADH_SHORT"/>
    <property type="match status" value="1"/>
</dbReference>
<dbReference type="PRINTS" id="PR00081">
    <property type="entry name" value="GDHRDH"/>
</dbReference>
<accession>A0A7W4IZD5</accession>
<sequence length="245" mass="25986">MSSPSSCNHKEREGVSEKPVALVTGATSGIGFAIVEILATDHDVIACGRSKAGLERLAAIPHVRPVYLDLTDPASFPPLVAHAPRLDVLVHSAAISERHTLEQGNPAAWQTSFAMNVFAPAELTRIFLPALRATRGQVVFIGSGAGTRAVPGHIIYSATKFALRAMADALRLEEVDNGLRVATVAPGPTATPMNRADRDPLDTDEPHLARGSLSDPKAHAAAVRLVVDAPPDSQVTEITVRPRRL</sequence>
<organism evidence="4 5">
    <name type="scientific">Gluconacetobacter asukensis</name>
    <dbReference type="NCBI Taxonomy" id="1017181"/>
    <lineage>
        <taxon>Bacteria</taxon>
        <taxon>Pseudomonadati</taxon>
        <taxon>Pseudomonadota</taxon>
        <taxon>Alphaproteobacteria</taxon>
        <taxon>Acetobacterales</taxon>
        <taxon>Acetobacteraceae</taxon>
        <taxon>Gluconacetobacter</taxon>
    </lineage>
</organism>
<dbReference type="PANTHER" id="PTHR44196">
    <property type="entry name" value="DEHYDROGENASE/REDUCTASE SDR FAMILY MEMBER 7B"/>
    <property type="match status" value="1"/>
</dbReference>
<reference evidence="4 5" key="1">
    <citation type="submission" date="2020-04" db="EMBL/GenBank/DDBJ databases">
        <title>Description of novel Gluconacetobacter.</title>
        <authorList>
            <person name="Sombolestani A."/>
        </authorList>
    </citation>
    <scope>NUCLEOTIDE SEQUENCE [LARGE SCALE GENOMIC DNA]</scope>
    <source>
        <strain evidence="4 5">LMG 27724</strain>
    </source>
</reference>
<dbReference type="AlphaFoldDB" id="A0A7W4IZD5"/>
<evidence type="ECO:0000256" key="2">
    <source>
        <dbReference type="ARBA" id="ARBA00023002"/>
    </source>
</evidence>
<name>A0A7W4IZD5_9PROT</name>
<dbReference type="InterPro" id="IPR036291">
    <property type="entry name" value="NAD(P)-bd_dom_sf"/>
</dbReference>
<keyword evidence="2" id="KW-0560">Oxidoreductase</keyword>
<dbReference type="GO" id="GO:0016020">
    <property type="term" value="C:membrane"/>
    <property type="evidence" value="ECO:0007669"/>
    <property type="project" value="TreeGrafter"/>
</dbReference>
<keyword evidence="5" id="KW-1185">Reference proteome</keyword>